<comment type="similarity">
    <text evidence="1 4">Belongs to the bacterial ribosomal protein bL35 family.</text>
</comment>
<dbReference type="InterPro" id="IPR037229">
    <property type="entry name" value="Ribosomal_bL35_sf"/>
</dbReference>
<gene>
    <name evidence="5" type="ORF">PLBR_LOCUS3465</name>
</gene>
<dbReference type="EMBL" id="OVEO01000005">
    <property type="protein sequence ID" value="SPQ96250.1"/>
    <property type="molecule type" value="Genomic_DNA"/>
</dbReference>
<dbReference type="Pfam" id="PF01632">
    <property type="entry name" value="Ribosomal_L35p"/>
    <property type="match status" value="1"/>
</dbReference>
<reference evidence="5 6" key="1">
    <citation type="submission" date="2018-03" db="EMBL/GenBank/DDBJ databases">
        <authorList>
            <person name="Fogelqvist J."/>
        </authorList>
    </citation>
    <scope>NUCLEOTIDE SEQUENCE [LARGE SCALE GENOMIC DNA]</scope>
</reference>
<evidence type="ECO:0000256" key="1">
    <source>
        <dbReference type="ARBA" id="ARBA00006598"/>
    </source>
</evidence>
<dbReference type="GO" id="GO:0006412">
    <property type="term" value="P:translation"/>
    <property type="evidence" value="ECO:0007669"/>
    <property type="project" value="InterPro"/>
</dbReference>
<evidence type="ECO:0000256" key="4">
    <source>
        <dbReference type="RuleBase" id="RU000568"/>
    </source>
</evidence>
<dbReference type="InterPro" id="IPR021137">
    <property type="entry name" value="Ribosomal_bL35-like"/>
</dbReference>
<dbReference type="Proteomes" id="UP000290189">
    <property type="component" value="Unassembled WGS sequence"/>
</dbReference>
<dbReference type="GO" id="GO:0003735">
    <property type="term" value="F:structural constituent of ribosome"/>
    <property type="evidence" value="ECO:0007669"/>
    <property type="project" value="InterPro"/>
</dbReference>
<keyword evidence="3 4" id="KW-0687">Ribonucleoprotein</keyword>
<keyword evidence="5" id="KW-0496">Mitochondrion</keyword>
<keyword evidence="2 4" id="KW-0689">Ribosomal protein</keyword>
<dbReference type="SUPFAM" id="SSF143034">
    <property type="entry name" value="L35p-like"/>
    <property type="match status" value="1"/>
</dbReference>
<evidence type="ECO:0000313" key="5">
    <source>
        <dbReference type="EMBL" id="SPQ96250.1"/>
    </source>
</evidence>
<name>A0A3P3Y8E0_PLABS</name>
<dbReference type="GO" id="GO:0015934">
    <property type="term" value="C:large ribosomal subunit"/>
    <property type="evidence" value="ECO:0007669"/>
    <property type="project" value="TreeGrafter"/>
</dbReference>
<dbReference type="InterPro" id="IPR001706">
    <property type="entry name" value="Ribosomal_bL35"/>
</dbReference>
<protein>
    <recommendedName>
        <fullName evidence="4">50S ribosomal protein L35</fullName>
    </recommendedName>
</protein>
<dbReference type="PRINTS" id="PR00064">
    <property type="entry name" value="RIBOSOMALL35"/>
</dbReference>
<dbReference type="PANTHER" id="PTHR33343:SF1">
    <property type="entry name" value="LARGE RIBOSOMAL SUBUNIT PROTEIN BL35M"/>
    <property type="match status" value="1"/>
</dbReference>
<geneLocation type="mitochondrion" evidence="5"/>
<dbReference type="PANTHER" id="PTHR33343">
    <property type="entry name" value="54S RIBOSOMAL PROTEIN BL35M"/>
    <property type="match status" value="1"/>
</dbReference>
<evidence type="ECO:0000256" key="3">
    <source>
        <dbReference type="ARBA" id="ARBA00023274"/>
    </source>
</evidence>
<evidence type="ECO:0000256" key="2">
    <source>
        <dbReference type="ARBA" id="ARBA00022980"/>
    </source>
</evidence>
<dbReference type="HAMAP" id="MF_00514">
    <property type="entry name" value="Ribosomal_bL35"/>
    <property type="match status" value="1"/>
</dbReference>
<dbReference type="AlphaFoldDB" id="A0A3P3Y8E0"/>
<organism evidence="5 6">
    <name type="scientific">Plasmodiophora brassicae</name>
    <name type="common">Clubroot disease agent</name>
    <dbReference type="NCBI Taxonomy" id="37360"/>
    <lineage>
        <taxon>Eukaryota</taxon>
        <taxon>Sar</taxon>
        <taxon>Rhizaria</taxon>
        <taxon>Endomyxa</taxon>
        <taxon>Phytomyxea</taxon>
        <taxon>Plasmodiophorida</taxon>
        <taxon>Plasmodiophoridae</taxon>
        <taxon>Plasmodiophora</taxon>
    </lineage>
</organism>
<evidence type="ECO:0000313" key="6">
    <source>
        <dbReference type="Proteomes" id="UP000290189"/>
    </source>
</evidence>
<proteinExistence type="inferred from homology"/>
<sequence>MYFQFRRGAGDVTGPLQPAAFRCWPAPGMFTSLARFVGGGAVRAALGHSVAWFATRLKTHKGMAKRVRVTGKGKLKCSAIGRRHRAQSNNGVKVQRLRKTDYITGADAKTIKGMIRAR</sequence>
<accession>A0A3P3Y8E0</accession>
<dbReference type="Gene3D" id="4.10.410.60">
    <property type="match status" value="1"/>
</dbReference>